<organism evidence="8 9">
    <name type="scientific">Candidatus Methylomirabilis tolerans</name>
    <dbReference type="NCBI Taxonomy" id="3123416"/>
    <lineage>
        <taxon>Bacteria</taxon>
        <taxon>Candidatus Methylomirabilota</taxon>
        <taxon>Candidatus Methylomirabilia</taxon>
        <taxon>Candidatus Methylomirabilales</taxon>
        <taxon>Candidatus Methylomirabilaceae</taxon>
        <taxon>Candidatus Methylomirabilis</taxon>
    </lineage>
</organism>
<evidence type="ECO:0000313" key="8">
    <source>
        <dbReference type="EMBL" id="MBZ0159201.1"/>
    </source>
</evidence>
<dbReference type="InterPro" id="IPR029151">
    <property type="entry name" value="Sensor-like_sf"/>
</dbReference>
<dbReference type="CDD" id="cd12912">
    <property type="entry name" value="PDC2_MCP_like"/>
    <property type="match status" value="1"/>
</dbReference>
<evidence type="ECO:0000256" key="3">
    <source>
        <dbReference type="ARBA" id="ARBA00022692"/>
    </source>
</evidence>
<dbReference type="Gene3D" id="3.30.450.20">
    <property type="entry name" value="PAS domain"/>
    <property type="match status" value="1"/>
</dbReference>
<feature type="signal peptide" evidence="6">
    <location>
        <begin position="1"/>
        <end position="23"/>
    </location>
</feature>
<evidence type="ECO:0000256" key="6">
    <source>
        <dbReference type="SAM" id="SignalP"/>
    </source>
</evidence>
<reference evidence="8 9" key="1">
    <citation type="journal article" date="2021" name="bioRxiv">
        <title>Unraveling nitrogen, sulfur and carbon metabolic pathways and microbial community transcriptional responses to substrate deprivation and toxicity stresses in a bioreactor mimicking anoxic brackish coastal sediment conditions.</title>
        <authorList>
            <person name="Martins P.D."/>
            <person name="Echeveste M.J."/>
            <person name="Arshad A."/>
            <person name="Kurth J."/>
            <person name="Ouboter H."/>
            <person name="Jetten M.S.M."/>
            <person name="Welte C.U."/>
        </authorList>
    </citation>
    <scope>NUCLEOTIDE SEQUENCE [LARGE SCALE GENOMIC DNA]</scope>
    <source>
        <strain evidence="8">MAG_38</strain>
    </source>
</reference>
<keyword evidence="2" id="KW-1003">Cell membrane</keyword>
<dbReference type="Pfam" id="PF02743">
    <property type="entry name" value="dCache_1"/>
    <property type="match status" value="1"/>
</dbReference>
<evidence type="ECO:0000256" key="1">
    <source>
        <dbReference type="ARBA" id="ARBA00004651"/>
    </source>
</evidence>
<gene>
    <name evidence="8" type="ORF">K8G79_03540</name>
</gene>
<proteinExistence type="predicted"/>
<dbReference type="CDD" id="cd12914">
    <property type="entry name" value="PDC1_DGC_like"/>
    <property type="match status" value="1"/>
</dbReference>
<dbReference type="SUPFAM" id="SSF103190">
    <property type="entry name" value="Sensory domain-like"/>
    <property type="match status" value="1"/>
</dbReference>
<evidence type="ECO:0000313" key="9">
    <source>
        <dbReference type="Proteomes" id="UP001197609"/>
    </source>
</evidence>
<feature type="domain" description="Cache" evidence="7">
    <location>
        <begin position="102"/>
        <end position="261"/>
    </location>
</feature>
<accession>A0AAJ1AIQ7</accession>
<keyword evidence="6" id="KW-0732">Signal</keyword>
<keyword evidence="4" id="KW-1133">Transmembrane helix</keyword>
<sequence>MKMPIVRIVMIGLVLSAAMFSHRDSFGADATAQTNPKPERLIDIKVALSALTAFAECRIQGMGNALSVVAEAQEIQSLDWAGIKSLLAAVQERFGPASVWFARPDGSYFSVDKGLTDKNLKDRPYFAKVMAGELSIGELVVSRSTDSNTVITAVPIKRDGKVVGVLGASIYLDKLAQQIKKTTPLSEGVVFYAIDSNGQIALHTQEGRIFQEATQLGSPTLIEAVHRMLASRDGVVTYEFEGRQQKAIFQTSSLTGWKFVIRFPAEK</sequence>
<evidence type="ECO:0000259" key="7">
    <source>
        <dbReference type="Pfam" id="PF02743"/>
    </source>
</evidence>
<protein>
    <submittedName>
        <fullName evidence="8">Cache 3/Cache 2 fusion domain-containing protein</fullName>
    </submittedName>
</protein>
<dbReference type="Proteomes" id="UP001197609">
    <property type="component" value="Unassembled WGS sequence"/>
</dbReference>
<dbReference type="InterPro" id="IPR033479">
    <property type="entry name" value="dCache_1"/>
</dbReference>
<dbReference type="AlphaFoldDB" id="A0AAJ1AIQ7"/>
<feature type="chain" id="PRO_5042507764" evidence="6">
    <location>
        <begin position="24"/>
        <end position="267"/>
    </location>
</feature>
<evidence type="ECO:0000256" key="5">
    <source>
        <dbReference type="ARBA" id="ARBA00023136"/>
    </source>
</evidence>
<evidence type="ECO:0000256" key="4">
    <source>
        <dbReference type="ARBA" id="ARBA00022989"/>
    </source>
</evidence>
<dbReference type="EMBL" id="JAIOIU010000038">
    <property type="protein sequence ID" value="MBZ0159201.1"/>
    <property type="molecule type" value="Genomic_DNA"/>
</dbReference>
<name>A0AAJ1AIQ7_9BACT</name>
<evidence type="ECO:0000256" key="2">
    <source>
        <dbReference type="ARBA" id="ARBA00022475"/>
    </source>
</evidence>
<dbReference type="GO" id="GO:0005886">
    <property type="term" value="C:plasma membrane"/>
    <property type="evidence" value="ECO:0007669"/>
    <property type="project" value="UniProtKB-SubCell"/>
</dbReference>
<keyword evidence="5" id="KW-0472">Membrane</keyword>
<keyword evidence="3" id="KW-0812">Transmembrane</keyword>
<comment type="subcellular location">
    <subcellularLocation>
        <location evidence="1">Cell membrane</location>
        <topology evidence="1">Multi-pass membrane protein</topology>
    </subcellularLocation>
</comment>
<comment type="caution">
    <text evidence="8">The sequence shown here is derived from an EMBL/GenBank/DDBJ whole genome shotgun (WGS) entry which is preliminary data.</text>
</comment>